<keyword evidence="3" id="KW-0804">Transcription</keyword>
<dbReference type="InterPro" id="IPR036388">
    <property type="entry name" value="WH-like_DNA-bd_sf"/>
</dbReference>
<dbReference type="InterPro" id="IPR011711">
    <property type="entry name" value="GntR_C"/>
</dbReference>
<evidence type="ECO:0000256" key="3">
    <source>
        <dbReference type="ARBA" id="ARBA00023163"/>
    </source>
</evidence>
<dbReference type="SUPFAM" id="SSF46785">
    <property type="entry name" value="Winged helix' DNA-binding domain"/>
    <property type="match status" value="1"/>
</dbReference>
<dbReference type="InterPro" id="IPR008920">
    <property type="entry name" value="TF_FadR/GntR_C"/>
</dbReference>
<dbReference type="Gene3D" id="1.10.10.10">
    <property type="entry name" value="Winged helix-like DNA-binding domain superfamily/Winged helix DNA-binding domain"/>
    <property type="match status" value="1"/>
</dbReference>
<dbReference type="PROSITE" id="PS50949">
    <property type="entry name" value="HTH_GNTR"/>
    <property type="match status" value="1"/>
</dbReference>
<dbReference type="RefSeq" id="WP_344603783.1">
    <property type="nucleotide sequence ID" value="NZ_BAAAHE010000014.1"/>
</dbReference>
<keyword evidence="4" id="KW-0175">Coiled coil</keyword>
<dbReference type="Gene3D" id="1.20.120.530">
    <property type="entry name" value="GntR ligand-binding domain-like"/>
    <property type="match status" value="1"/>
</dbReference>
<dbReference type="PANTHER" id="PTHR43537">
    <property type="entry name" value="TRANSCRIPTIONAL REGULATOR, GNTR FAMILY"/>
    <property type="match status" value="1"/>
</dbReference>
<dbReference type="InterPro" id="IPR036390">
    <property type="entry name" value="WH_DNA-bd_sf"/>
</dbReference>
<evidence type="ECO:0000313" key="7">
    <source>
        <dbReference type="Proteomes" id="UP001500957"/>
    </source>
</evidence>
<dbReference type="SUPFAM" id="SSF48008">
    <property type="entry name" value="GntR ligand-binding domain-like"/>
    <property type="match status" value="1"/>
</dbReference>
<dbReference type="EMBL" id="BAAAHE010000014">
    <property type="protein sequence ID" value="GAA0616315.1"/>
    <property type="molecule type" value="Genomic_DNA"/>
</dbReference>
<feature type="coiled-coil region" evidence="4">
    <location>
        <begin position="122"/>
        <end position="149"/>
    </location>
</feature>
<protein>
    <submittedName>
        <fullName evidence="6">FCD domain-containing protein</fullName>
    </submittedName>
</protein>
<keyword evidence="7" id="KW-1185">Reference proteome</keyword>
<dbReference type="InterPro" id="IPR000524">
    <property type="entry name" value="Tscrpt_reg_HTH_GntR"/>
</dbReference>
<name>A0ABP3RXZ7_9ACTN</name>
<keyword evidence="2" id="KW-0238">DNA-binding</keyword>
<comment type="caution">
    <text evidence="6">The sequence shown here is derived from an EMBL/GenBank/DDBJ whole genome shotgun (WGS) entry which is preliminary data.</text>
</comment>
<dbReference type="SMART" id="SM00895">
    <property type="entry name" value="FCD"/>
    <property type="match status" value="1"/>
</dbReference>
<dbReference type="Proteomes" id="UP001500957">
    <property type="component" value="Unassembled WGS sequence"/>
</dbReference>
<evidence type="ECO:0000256" key="1">
    <source>
        <dbReference type="ARBA" id="ARBA00023015"/>
    </source>
</evidence>
<sequence>MAGGQGTTFGSARRRVSLPKAADLVADDLRREIASGTFADGELLPPGTVLLERYGISRPTLREALRVLASENLISLSARTQGARVTLPSTDVAANYAGVLMQLRGTTLLDLERTRAVIEPPAARLLAEADDREAALDKLRAALDTEKQAIASGDAVAAGRAALDFHDAVVELSGNVTLATTFALVQSVVQRHQDLRLSEGSDPSDHEAHLRNLGIANRAHAKLIRLIEAGDADGTEAHWRAHAEIVAEALVENDDARRIVDIV</sequence>
<dbReference type="Pfam" id="PF00392">
    <property type="entry name" value="GntR"/>
    <property type="match status" value="1"/>
</dbReference>
<organism evidence="6 7">
    <name type="scientific">Sporichthya brevicatena</name>
    <dbReference type="NCBI Taxonomy" id="171442"/>
    <lineage>
        <taxon>Bacteria</taxon>
        <taxon>Bacillati</taxon>
        <taxon>Actinomycetota</taxon>
        <taxon>Actinomycetes</taxon>
        <taxon>Sporichthyales</taxon>
        <taxon>Sporichthyaceae</taxon>
        <taxon>Sporichthya</taxon>
    </lineage>
</organism>
<dbReference type="SMART" id="SM00345">
    <property type="entry name" value="HTH_GNTR"/>
    <property type="match status" value="1"/>
</dbReference>
<evidence type="ECO:0000256" key="2">
    <source>
        <dbReference type="ARBA" id="ARBA00023125"/>
    </source>
</evidence>
<keyword evidence="1" id="KW-0805">Transcription regulation</keyword>
<dbReference type="PRINTS" id="PR00035">
    <property type="entry name" value="HTHGNTR"/>
</dbReference>
<feature type="domain" description="HTH gntR-type" evidence="5">
    <location>
        <begin position="19"/>
        <end position="88"/>
    </location>
</feature>
<dbReference type="PANTHER" id="PTHR43537:SF5">
    <property type="entry name" value="UXU OPERON TRANSCRIPTIONAL REGULATOR"/>
    <property type="match status" value="1"/>
</dbReference>
<dbReference type="CDD" id="cd07377">
    <property type="entry name" value="WHTH_GntR"/>
    <property type="match status" value="1"/>
</dbReference>
<dbReference type="Pfam" id="PF07729">
    <property type="entry name" value="FCD"/>
    <property type="match status" value="1"/>
</dbReference>
<gene>
    <name evidence="6" type="ORF">GCM10009547_17900</name>
</gene>
<evidence type="ECO:0000313" key="6">
    <source>
        <dbReference type="EMBL" id="GAA0616315.1"/>
    </source>
</evidence>
<evidence type="ECO:0000259" key="5">
    <source>
        <dbReference type="PROSITE" id="PS50949"/>
    </source>
</evidence>
<evidence type="ECO:0000256" key="4">
    <source>
        <dbReference type="SAM" id="Coils"/>
    </source>
</evidence>
<proteinExistence type="predicted"/>
<reference evidence="7" key="1">
    <citation type="journal article" date="2019" name="Int. J. Syst. Evol. Microbiol.">
        <title>The Global Catalogue of Microorganisms (GCM) 10K type strain sequencing project: providing services to taxonomists for standard genome sequencing and annotation.</title>
        <authorList>
            <consortium name="The Broad Institute Genomics Platform"/>
            <consortium name="The Broad Institute Genome Sequencing Center for Infectious Disease"/>
            <person name="Wu L."/>
            <person name="Ma J."/>
        </authorList>
    </citation>
    <scope>NUCLEOTIDE SEQUENCE [LARGE SCALE GENOMIC DNA]</scope>
    <source>
        <strain evidence="7">JCM 10671</strain>
    </source>
</reference>
<accession>A0ABP3RXZ7</accession>